<feature type="compositionally biased region" description="Pro residues" evidence="3">
    <location>
        <begin position="26"/>
        <end position="37"/>
    </location>
</feature>
<evidence type="ECO:0000259" key="5">
    <source>
        <dbReference type="PROSITE" id="PS50048"/>
    </source>
</evidence>
<dbReference type="Pfam" id="PF11951">
    <property type="entry name" value="Fungal_trans_2"/>
    <property type="match status" value="1"/>
</dbReference>
<accession>A0A139HP81</accession>
<dbReference type="AlphaFoldDB" id="A0A139HP81"/>
<evidence type="ECO:0000256" key="2">
    <source>
        <dbReference type="ARBA" id="ARBA00023242"/>
    </source>
</evidence>
<feature type="region of interest" description="Disordered" evidence="3">
    <location>
        <begin position="770"/>
        <end position="795"/>
    </location>
</feature>
<name>A0A139HP81_9PEZI</name>
<evidence type="ECO:0000256" key="4">
    <source>
        <dbReference type="SAM" id="Phobius"/>
    </source>
</evidence>
<feature type="transmembrane region" description="Helical" evidence="4">
    <location>
        <begin position="849"/>
        <end position="871"/>
    </location>
</feature>
<dbReference type="GO" id="GO:0045944">
    <property type="term" value="P:positive regulation of transcription by RNA polymerase II"/>
    <property type="evidence" value="ECO:0007669"/>
    <property type="project" value="TreeGrafter"/>
</dbReference>
<feature type="region of interest" description="Disordered" evidence="3">
    <location>
        <begin position="1"/>
        <end position="94"/>
    </location>
</feature>
<evidence type="ECO:0000313" key="7">
    <source>
        <dbReference type="Proteomes" id="UP000070133"/>
    </source>
</evidence>
<comment type="caution">
    <text evidence="6">The sequence shown here is derived from an EMBL/GenBank/DDBJ whole genome shotgun (WGS) entry which is preliminary data.</text>
</comment>
<sequence length="891" mass="98571">MADASPLPFPSPSVILGHDNASSDEPAPPPEPPPPPPRPKKHAKRPSTSGKENTKRAAAKKGPSADEKNAAGDGDGKDPSQHVKPKQTKSRNGCATCKLKRLKCGEEKPGCLQCAKRNIACGGYKKTFQWREFPNGQVKINIDKGKQATANLPPSPIRAFPSAATSPISEVPPTIAIADAQQRLRKNATPPPTFTPKQAKPADKAHAQAGASASPLPMRQHHGRQDSKNPSSEAYDQLDQMDNLHGMMPSSRATFNPDVQFTHRTRSFSSANGNAASPSLIQYLQDDLSNDLHGDHAVAQDFVSFSMPQDLDFPYLTSAHDPVLDDTVFPDLIGPISASDFPSLQWPSQFSSPGSPFAMTTPEDRPDFWNSLSPSFFQQPGHPLQSNEFLWDHFDKMTCGILSVMDGRDENPWRTLVVPLADHSPGLRHALLSMSAFHAAADHPQLKVVGGEHKAASIRHISDGIRDDSMGIQTQIATALALTFAESWDQHITTGVMHIKGAAAFVKNALEHHRQKPMVGMDLLRLKFLCNAWVYMDVISRLTGVDCDEKTDFRTSLWTTEVPGNEEPGYGLKFDNIGIDARLDPLMGCAGTLFPTIGNVANLVRRACRSQRSSPSIISTARDLMAELEEWNTPTYIQRPQDPATNVQHALQTAEAYRYATMLHLHQAIPELPSNFPDPDENYAQRVLQYLATVPLTSRMLNVHIYPLMVAGCMASEAEDRDWVRGRWDVMRKRMRIGVIDKCLAVTEEVWRRKDDYEAKSPRHRNLVVTAELSPGRQRTKAQPEKAGSKSPEPGRAGMVFTLANPHEKGRNFSNGNFDVAYSVRGHLHWVGVMWDWGIEPLLGLITMFTEWICVGNAMMTALVYCCFYALRREWIVMIGRICVLSMIYAA</sequence>
<keyword evidence="4" id="KW-0812">Transmembrane</keyword>
<dbReference type="STRING" id="321146.A0A139HP81"/>
<evidence type="ECO:0000256" key="3">
    <source>
        <dbReference type="SAM" id="MobiDB-lite"/>
    </source>
</evidence>
<dbReference type="EMBL" id="LFZN01000022">
    <property type="protein sequence ID" value="KXT04258.1"/>
    <property type="molecule type" value="Genomic_DNA"/>
</dbReference>
<keyword evidence="4" id="KW-0472">Membrane</keyword>
<dbReference type="InterPro" id="IPR021858">
    <property type="entry name" value="Fun_TF"/>
</dbReference>
<keyword evidence="2" id="KW-0539">Nucleus</keyword>
<dbReference type="SUPFAM" id="SSF57701">
    <property type="entry name" value="Zn2/Cys6 DNA-binding domain"/>
    <property type="match status" value="1"/>
</dbReference>
<keyword evidence="4" id="KW-1133">Transmembrane helix</keyword>
<protein>
    <recommendedName>
        <fullName evidence="5">Zn(2)-C6 fungal-type domain-containing protein</fullName>
    </recommendedName>
</protein>
<dbReference type="GO" id="GO:0000976">
    <property type="term" value="F:transcription cis-regulatory region binding"/>
    <property type="evidence" value="ECO:0007669"/>
    <property type="project" value="TreeGrafter"/>
</dbReference>
<feature type="domain" description="Zn(2)-C6 fungal-type" evidence="5">
    <location>
        <begin position="93"/>
        <end position="121"/>
    </location>
</feature>
<evidence type="ECO:0000313" key="6">
    <source>
        <dbReference type="EMBL" id="KXT04258.1"/>
    </source>
</evidence>
<dbReference type="GO" id="GO:0005634">
    <property type="term" value="C:nucleus"/>
    <property type="evidence" value="ECO:0007669"/>
    <property type="project" value="UniProtKB-SubCell"/>
</dbReference>
<dbReference type="PROSITE" id="PS50048">
    <property type="entry name" value="ZN2_CY6_FUNGAL_2"/>
    <property type="match status" value="1"/>
</dbReference>
<dbReference type="PROSITE" id="PS00463">
    <property type="entry name" value="ZN2_CY6_FUNGAL_1"/>
    <property type="match status" value="1"/>
</dbReference>
<dbReference type="Gene3D" id="4.10.240.10">
    <property type="entry name" value="Zn(2)-C6 fungal-type DNA-binding domain"/>
    <property type="match status" value="1"/>
</dbReference>
<dbReference type="GO" id="GO:0000981">
    <property type="term" value="F:DNA-binding transcription factor activity, RNA polymerase II-specific"/>
    <property type="evidence" value="ECO:0007669"/>
    <property type="project" value="InterPro"/>
</dbReference>
<dbReference type="GO" id="GO:0008270">
    <property type="term" value="F:zinc ion binding"/>
    <property type="evidence" value="ECO:0007669"/>
    <property type="project" value="InterPro"/>
</dbReference>
<dbReference type="InterPro" id="IPR001138">
    <property type="entry name" value="Zn2Cys6_DnaBD"/>
</dbReference>
<proteinExistence type="predicted"/>
<dbReference type="InterPro" id="IPR036864">
    <property type="entry name" value="Zn2-C6_fun-type_DNA-bd_sf"/>
</dbReference>
<organism evidence="6 7">
    <name type="scientific">Pseudocercospora eumusae</name>
    <dbReference type="NCBI Taxonomy" id="321146"/>
    <lineage>
        <taxon>Eukaryota</taxon>
        <taxon>Fungi</taxon>
        <taxon>Dikarya</taxon>
        <taxon>Ascomycota</taxon>
        <taxon>Pezizomycotina</taxon>
        <taxon>Dothideomycetes</taxon>
        <taxon>Dothideomycetidae</taxon>
        <taxon>Mycosphaerellales</taxon>
        <taxon>Mycosphaerellaceae</taxon>
        <taxon>Pseudocercospora</taxon>
    </lineage>
</organism>
<keyword evidence="7" id="KW-1185">Reference proteome</keyword>
<reference evidence="6 7" key="1">
    <citation type="submission" date="2015-07" db="EMBL/GenBank/DDBJ databases">
        <title>Comparative genomics of the Sigatoka disease complex on banana suggests a link between parallel evolutionary changes in Pseudocercospora fijiensis and Pseudocercospora eumusae and increased virulence on the banana host.</title>
        <authorList>
            <person name="Chang T.-C."/>
            <person name="Salvucci A."/>
            <person name="Crous P.W."/>
            <person name="Stergiopoulos I."/>
        </authorList>
    </citation>
    <scope>NUCLEOTIDE SEQUENCE [LARGE SCALE GENOMIC DNA]</scope>
    <source>
        <strain evidence="6 7">CBS 114824</strain>
    </source>
</reference>
<gene>
    <name evidence="6" type="ORF">AC578_7935</name>
</gene>
<dbReference type="PANTHER" id="PTHR37534:SF47">
    <property type="entry name" value="ZN(2)-C6 FUNGAL-TYPE DOMAIN-CONTAINING PROTEIN"/>
    <property type="match status" value="1"/>
</dbReference>
<dbReference type="Pfam" id="PF00172">
    <property type="entry name" value="Zn_clus"/>
    <property type="match status" value="1"/>
</dbReference>
<feature type="compositionally biased region" description="Basic and acidic residues" evidence="3">
    <location>
        <begin position="63"/>
        <end position="81"/>
    </location>
</feature>
<dbReference type="SMART" id="SM00066">
    <property type="entry name" value="GAL4"/>
    <property type="match status" value="1"/>
</dbReference>
<dbReference type="PANTHER" id="PTHR37534">
    <property type="entry name" value="TRANSCRIPTIONAL ACTIVATOR PROTEIN UGA3"/>
    <property type="match status" value="1"/>
</dbReference>
<dbReference type="Proteomes" id="UP000070133">
    <property type="component" value="Unassembled WGS sequence"/>
</dbReference>
<dbReference type="CDD" id="cd00067">
    <property type="entry name" value="GAL4"/>
    <property type="match status" value="1"/>
</dbReference>
<comment type="subcellular location">
    <subcellularLocation>
        <location evidence="1">Nucleus</location>
    </subcellularLocation>
</comment>
<evidence type="ECO:0000256" key="1">
    <source>
        <dbReference type="ARBA" id="ARBA00004123"/>
    </source>
</evidence>
<dbReference type="OrthoDB" id="3886144at2759"/>
<feature type="region of interest" description="Disordered" evidence="3">
    <location>
        <begin position="186"/>
        <end position="234"/>
    </location>
</feature>